<dbReference type="AlphaFoldDB" id="A0A2A9NT33"/>
<proteinExistence type="predicted"/>
<dbReference type="Gene3D" id="2.170.270.10">
    <property type="entry name" value="SET domain"/>
    <property type="match status" value="1"/>
</dbReference>
<dbReference type="PANTHER" id="PTHR47332:SF4">
    <property type="entry name" value="SET DOMAIN-CONTAINING PROTEIN 5"/>
    <property type="match status" value="1"/>
</dbReference>
<dbReference type="SUPFAM" id="SSF82199">
    <property type="entry name" value="SET domain"/>
    <property type="match status" value="1"/>
</dbReference>
<dbReference type="SMART" id="SM00317">
    <property type="entry name" value="SET"/>
    <property type="match status" value="1"/>
</dbReference>
<name>A0A2A9NT33_9AGAR</name>
<dbReference type="InterPro" id="IPR046341">
    <property type="entry name" value="SET_dom_sf"/>
</dbReference>
<evidence type="ECO:0000313" key="3">
    <source>
        <dbReference type="Proteomes" id="UP000242287"/>
    </source>
</evidence>
<dbReference type="OrthoDB" id="5945798at2759"/>
<evidence type="ECO:0000313" key="2">
    <source>
        <dbReference type="EMBL" id="PFH52504.1"/>
    </source>
</evidence>
<gene>
    <name evidence="2" type="ORF">AMATHDRAFT_46347</name>
</gene>
<sequence length="283" mass="32311">MMEYLSWDCNGKWPPSTDKEIKALADNVDHAMDNKRPFRTAVVVFPRDPRSPKLDEVCLLETESICSFPRREPPDRTRWAESVIALMDLVSLFSRRAFPAAPLRPKEAAYRLGETEDGRGKGMFALRELRMGSLLLAERPSVVLPNKEMVYSVKVEGLDEGRVVAVGMERMLECVLERMEEEDKEAYLKLEGKECEVDCPLYGRMLTNGMVVVLREKTSEHHGDPISYCAVFKDISRINHSCGPNATAFFDVQSFSMQLRAVRDIEPGEEIYENWQSNDEKHS</sequence>
<dbReference type="InterPro" id="IPR053185">
    <property type="entry name" value="SET_domain_protein"/>
</dbReference>
<protein>
    <recommendedName>
        <fullName evidence="1">SET domain-containing protein</fullName>
    </recommendedName>
</protein>
<dbReference type="STRING" id="703135.A0A2A9NT33"/>
<dbReference type="Pfam" id="PF00856">
    <property type="entry name" value="SET"/>
    <property type="match status" value="1"/>
</dbReference>
<accession>A0A2A9NT33</accession>
<dbReference type="PANTHER" id="PTHR47332">
    <property type="entry name" value="SET DOMAIN-CONTAINING PROTEIN 5"/>
    <property type="match status" value="1"/>
</dbReference>
<dbReference type="PROSITE" id="PS50280">
    <property type="entry name" value="SET"/>
    <property type="match status" value="1"/>
</dbReference>
<evidence type="ECO:0000259" key="1">
    <source>
        <dbReference type="PROSITE" id="PS50280"/>
    </source>
</evidence>
<organism evidence="2 3">
    <name type="scientific">Amanita thiersii Skay4041</name>
    <dbReference type="NCBI Taxonomy" id="703135"/>
    <lineage>
        <taxon>Eukaryota</taxon>
        <taxon>Fungi</taxon>
        <taxon>Dikarya</taxon>
        <taxon>Basidiomycota</taxon>
        <taxon>Agaricomycotina</taxon>
        <taxon>Agaricomycetes</taxon>
        <taxon>Agaricomycetidae</taxon>
        <taxon>Agaricales</taxon>
        <taxon>Pluteineae</taxon>
        <taxon>Amanitaceae</taxon>
        <taxon>Amanita</taxon>
    </lineage>
</organism>
<keyword evidence="3" id="KW-1185">Reference proteome</keyword>
<dbReference type="Proteomes" id="UP000242287">
    <property type="component" value="Unassembled WGS sequence"/>
</dbReference>
<reference evidence="2 3" key="1">
    <citation type="submission" date="2014-02" db="EMBL/GenBank/DDBJ databases">
        <title>Transposable element dynamics among asymbiotic and ectomycorrhizal Amanita fungi.</title>
        <authorList>
            <consortium name="DOE Joint Genome Institute"/>
            <person name="Hess J."/>
            <person name="Skrede I."/>
            <person name="Wolfe B."/>
            <person name="LaButti K."/>
            <person name="Ohm R.A."/>
            <person name="Grigoriev I.V."/>
            <person name="Pringle A."/>
        </authorList>
    </citation>
    <scope>NUCLEOTIDE SEQUENCE [LARGE SCALE GENOMIC DNA]</scope>
    <source>
        <strain evidence="2 3">SKay4041</strain>
    </source>
</reference>
<dbReference type="EMBL" id="KZ301979">
    <property type="protein sequence ID" value="PFH52504.1"/>
    <property type="molecule type" value="Genomic_DNA"/>
</dbReference>
<feature type="domain" description="SET" evidence="1">
    <location>
        <begin position="108"/>
        <end position="276"/>
    </location>
</feature>
<dbReference type="InterPro" id="IPR001214">
    <property type="entry name" value="SET_dom"/>
</dbReference>